<evidence type="ECO:0000313" key="2">
    <source>
        <dbReference type="Proteomes" id="UP000095285"/>
    </source>
</evidence>
<proteinExistence type="predicted"/>
<accession>A0A1I7VHW5</accession>
<protein>
    <submittedName>
        <fullName evidence="3">39S ribosomal protein L52, mitochondrial</fullName>
    </submittedName>
</protein>
<evidence type="ECO:0000313" key="3">
    <source>
        <dbReference type="WBParaSite" id="EN70_2715"/>
    </source>
</evidence>
<keyword evidence="2" id="KW-1185">Reference proteome</keyword>
<dbReference type="AlphaFoldDB" id="A0A1I7VHW5"/>
<dbReference type="WBParaSite" id="EN70_2715">
    <property type="protein sequence ID" value="EN70_2715"/>
    <property type="gene ID" value="EN70_2715"/>
</dbReference>
<sequence>MATLGLGFSCHFGARFQSSLWGLGFSRHFGGSVSVVTSRNFGARFQSSLRAQFHRSGSVSVVISGSVSVVPPKKSVTPRKLHNPAKELQRPGTKDMQYAYKELPLGNRAFALRMLHLEKKKQKQLEKEFKRMQK</sequence>
<name>A0A1I7VHW5_LOALO</name>
<reference evidence="2" key="1">
    <citation type="submission" date="2012-04" db="EMBL/GenBank/DDBJ databases">
        <title>The Genome Sequence of Loa loa.</title>
        <authorList>
            <consortium name="The Broad Institute Genome Sequencing Platform"/>
            <consortium name="Broad Institute Genome Sequencing Center for Infectious Disease"/>
            <person name="Nutman T.B."/>
            <person name="Fink D.L."/>
            <person name="Russ C."/>
            <person name="Young S."/>
            <person name="Zeng Q."/>
            <person name="Gargeya S."/>
            <person name="Alvarado L."/>
            <person name="Berlin A."/>
            <person name="Chapman S.B."/>
            <person name="Chen Z."/>
            <person name="Freedman E."/>
            <person name="Gellesch M."/>
            <person name="Goldberg J."/>
            <person name="Griggs A."/>
            <person name="Gujja S."/>
            <person name="Heilman E.R."/>
            <person name="Heiman D."/>
            <person name="Howarth C."/>
            <person name="Mehta T."/>
            <person name="Neiman D."/>
            <person name="Pearson M."/>
            <person name="Roberts A."/>
            <person name="Saif S."/>
            <person name="Shea T."/>
            <person name="Shenoy N."/>
            <person name="Sisk P."/>
            <person name="Stolte C."/>
            <person name="Sykes S."/>
            <person name="White J."/>
            <person name="Yandava C."/>
            <person name="Haas B."/>
            <person name="Henn M.R."/>
            <person name="Nusbaum C."/>
            <person name="Birren B."/>
        </authorList>
    </citation>
    <scope>NUCLEOTIDE SEQUENCE [LARGE SCALE GENOMIC DNA]</scope>
</reference>
<reference evidence="3" key="2">
    <citation type="submission" date="2016-11" db="UniProtKB">
        <authorList>
            <consortium name="WormBaseParasite"/>
        </authorList>
    </citation>
    <scope>IDENTIFICATION</scope>
</reference>
<feature type="region of interest" description="Disordered" evidence="1">
    <location>
        <begin position="73"/>
        <end position="93"/>
    </location>
</feature>
<dbReference type="Proteomes" id="UP000095285">
    <property type="component" value="Unassembled WGS sequence"/>
</dbReference>
<evidence type="ECO:0000256" key="1">
    <source>
        <dbReference type="SAM" id="MobiDB-lite"/>
    </source>
</evidence>
<feature type="compositionally biased region" description="Basic and acidic residues" evidence="1">
    <location>
        <begin position="84"/>
        <end position="93"/>
    </location>
</feature>
<organism evidence="2 3">
    <name type="scientific">Loa loa</name>
    <name type="common">Eye worm</name>
    <name type="synonym">Filaria loa</name>
    <dbReference type="NCBI Taxonomy" id="7209"/>
    <lineage>
        <taxon>Eukaryota</taxon>
        <taxon>Metazoa</taxon>
        <taxon>Ecdysozoa</taxon>
        <taxon>Nematoda</taxon>
        <taxon>Chromadorea</taxon>
        <taxon>Rhabditida</taxon>
        <taxon>Spirurina</taxon>
        <taxon>Spiruromorpha</taxon>
        <taxon>Filarioidea</taxon>
        <taxon>Onchocercidae</taxon>
        <taxon>Loa</taxon>
    </lineage>
</organism>